<keyword evidence="2" id="KW-1185">Reference proteome</keyword>
<comment type="caution">
    <text evidence="1">The sequence shown here is derived from an EMBL/GenBank/DDBJ whole genome shotgun (WGS) entry which is preliminary data.</text>
</comment>
<feature type="non-terminal residue" evidence="1">
    <location>
        <position position="1"/>
    </location>
</feature>
<accession>A0ACC1M413</accession>
<sequence>EQAISSLVDSVPSQLVAQAAVSCSQYARAILHTELSLRLGSAGSFSTLFGHVDDAAMSTIMELYFSMGDADGVAGAASCRKNVDLQLSIRKYEIEGNWSHALIGHESLIRSRPESEDYQRRWIGCLQNMGQWEGSWAASKGLFRPRPSKESERQLSSACFAAAWRLGKWDWTSTAIGGGREGDDVLTAFDALNCALLLRISRDDGNDICGLELLPRLRASRLAADGILSCPIEELCELALRTVGRGFAETATLRKQALASSYATSASPDTQNEIHAHMLGDIALLVKHLGSNTSSAQGRLPDMLSSLAEQWRERIQYLPPAYSVQEPVLALHARLYDIVLNHYVEQAPDADRLVCTETVMRQMVRTYLQAAQLARMAGFRATALGILTHAELTCAAKPALLAPLQIEHAQILWDEGHASDAMSAMSRVSDELWAKLKSQYENSSVAEPTPTAGAEGLLSSGTQVNDINGNKFVATSALDVDDTKSAFAKASRYLAIWQEETKSTSTGVVQARFERIIRVQSSDKAFYAFGQFYNNLLASVGDKDLSRMSPAQHEHRMLQMSTLQYYIVRNYSRAVIYSTQYLFQALPRLLTVWLDSGATVLQPAESKNLRLLERFRSTNRVMANMAKRLPAYSFLVVLSQLVSRICHANDEVFAILESIILSVLELYPQQALWQLMGVQRSTYAARSERCNVILNKARAEEKGPSGRGRSSSRVVGISALILQASKLTDMLLGLCNAVPPARTVTAMLMSKDFKQLLKCTPLDIIVPLERCLVPNLPDASGGIGCELALSPRPDGLDAAVSAAAAEAAMDGVDVTAHTISQRAMLHQPFSSDLPTIAKFAEEIEIMSSLQRPKKITMVGSDGRSYSFLCKPKDDLRKDARLMEFNSMINHLLRTNAQTQKRDLHIRTYAVVPLNEECGLIQWVAPTTGIRHVLNDLYKARGSKQPTVPQLKTILAMTSPAPATVFTETLLPLFPSVMHEWFLQSFPDPPSWLASRTNFTRSAAVMSIVGHILGLGDRHCENILLDETTGSVLHVDFNCLFEKGMSLEKPEKVPFRLTHNMVDAMGVTGYEGAFRKTCEMTLSLLREHRDALMSVLESFLHDPLVEWSKRSTRQSSRALKEGVAGAQPNEQATRCLYTIKRKLQGVIQGAVPLSVEGQVDELIREATDPTRLFHMYIGWAAYM</sequence>
<reference evidence="1" key="1">
    <citation type="submission" date="2022-07" db="EMBL/GenBank/DDBJ databases">
        <title>Phylogenomic reconstructions and comparative analyses of Kickxellomycotina fungi.</title>
        <authorList>
            <person name="Reynolds N.K."/>
            <person name="Stajich J.E."/>
            <person name="Barry K."/>
            <person name="Grigoriev I.V."/>
            <person name="Crous P."/>
            <person name="Smith M.E."/>
        </authorList>
    </citation>
    <scope>NUCLEOTIDE SEQUENCE</scope>
    <source>
        <strain evidence="1">CBS 190363</strain>
    </source>
</reference>
<proteinExistence type="predicted"/>
<dbReference type="EMBL" id="JANBVB010000526">
    <property type="protein sequence ID" value="KAJ2893551.1"/>
    <property type="molecule type" value="Genomic_DNA"/>
</dbReference>
<dbReference type="Proteomes" id="UP001139981">
    <property type="component" value="Unassembled WGS sequence"/>
</dbReference>
<evidence type="ECO:0000313" key="1">
    <source>
        <dbReference type="EMBL" id="KAJ2893551.1"/>
    </source>
</evidence>
<organism evidence="1 2">
    <name type="scientific">Coemansia aciculifera</name>
    <dbReference type="NCBI Taxonomy" id="417176"/>
    <lineage>
        <taxon>Eukaryota</taxon>
        <taxon>Fungi</taxon>
        <taxon>Fungi incertae sedis</taxon>
        <taxon>Zoopagomycota</taxon>
        <taxon>Kickxellomycotina</taxon>
        <taxon>Kickxellomycetes</taxon>
        <taxon>Kickxellales</taxon>
        <taxon>Kickxellaceae</taxon>
        <taxon>Coemansia</taxon>
    </lineage>
</organism>
<gene>
    <name evidence="1" type="ORF">IWW38_002829</name>
</gene>
<protein>
    <submittedName>
        <fullName evidence="1">Uncharacterized protein</fullName>
    </submittedName>
</protein>
<evidence type="ECO:0000313" key="2">
    <source>
        <dbReference type="Proteomes" id="UP001139981"/>
    </source>
</evidence>
<name>A0ACC1M413_9FUNG</name>